<dbReference type="Proteomes" id="UP000542674">
    <property type="component" value="Unassembled WGS sequence"/>
</dbReference>
<dbReference type="AlphaFoldDB" id="A0A7W7T3U6"/>
<comment type="caution">
    <text evidence="3">The sequence shown here is derived from an EMBL/GenBank/DDBJ whole genome shotgun (WGS) entry which is preliminary data.</text>
</comment>
<keyword evidence="4" id="KW-1185">Reference proteome</keyword>
<name>A0A7W7T3U6_9PSEU</name>
<feature type="transmembrane region" description="Helical" evidence="2">
    <location>
        <begin position="20"/>
        <end position="38"/>
    </location>
</feature>
<keyword evidence="2" id="KW-1133">Transmembrane helix</keyword>
<evidence type="ECO:0000256" key="1">
    <source>
        <dbReference type="SAM" id="MobiDB-lite"/>
    </source>
</evidence>
<keyword evidence="2" id="KW-0472">Membrane</keyword>
<feature type="transmembrane region" description="Helical" evidence="2">
    <location>
        <begin position="50"/>
        <end position="73"/>
    </location>
</feature>
<feature type="region of interest" description="Disordered" evidence="1">
    <location>
        <begin position="119"/>
        <end position="143"/>
    </location>
</feature>
<keyword evidence="2" id="KW-0812">Transmembrane</keyword>
<evidence type="ECO:0000256" key="2">
    <source>
        <dbReference type="SAM" id="Phobius"/>
    </source>
</evidence>
<reference evidence="3 4" key="1">
    <citation type="submission" date="2020-08" db="EMBL/GenBank/DDBJ databases">
        <title>Sequencing the genomes of 1000 actinobacteria strains.</title>
        <authorList>
            <person name="Klenk H.-P."/>
        </authorList>
    </citation>
    <scope>NUCLEOTIDE SEQUENCE [LARGE SCALE GENOMIC DNA]</scope>
    <source>
        <strain evidence="3 4">DSM 45084</strain>
    </source>
</reference>
<feature type="transmembrane region" description="Helical" evidence="2">
    <location>
        <begin position="79"/>
        <end position="100"/>
    </location>
</feature>
<dbReference type="EMBL" id="JACHJS010000001">
    <property type="protein sequence ID" value="MBB4966085.1"/>
    <property type="molecule type" value="Genomic_DNA"/>
</dbReference>
<feature type="compositionally biased region" description="Low complexity" evidence="1">
    <location>
        <begin position="121"/>
        <end position="134"/>
    </location>
</feature>
<dbReference type="RefSeq" id="WP_184669893.1">
    <property type="nucleotide sequence ID" value="NZ_BAABAI010000005.1"/>
</dbReference>
<sequence>MTSRPRAATPSHDRERPHVTTLLHVAAATAALAPPLVFGRLAGSSGGHVLGLGAVLAGAVVAGALVTSLAGAGPATLDWWFLLAFAVVLPVQIPAVRRYLRDAPEAYRSERTASARRARLLLESPTGTPTGSPTRRGRPCAGRCAPRACRTGS</sequence>
<protein>
    <submittedName>
        <fullName evidence="3">Uncharacterized protein</fullName>
    </submittedName>
</protein>
<proteinExistence type="predicted"/>
<gene>
    <name evidence="3" type="ORF">F4559_003444</name>
</gene>
<evidence type="ECO:0000313" key="4">
    <source>
        <dbReference type="Proteomes" id="UP000542674"/>
    </source>
</evidence>
<organism evidence="3 4">
    <name type="scientific">Saccharothrix violaceirubra</name>
    <dbReference type="NCBI Taxonomy" id="413306"/>
    <lineage>
        <taxon>Bacteria</taxon>
        <taxon>Bacillati</taxon>
        <taxon>Actinomycetota</taxon>
        <taxon>Actinomycetes</taxon>
        <taxon>Pseudonocardiales</taxon>
        <taxon>Pseudonocardiaceae</taxon>
        <taxon>Saccharothrix</taxon>
    </lineage>
</organism>
<accession>A0A7W7T3U6</accession>
<evidence type="ECO:0000313" key="3">
    <source>
        <dbReference type="EMBL" id="MBB4966085.1"/>
    </source>
</evidence>